<keyword evidence="2" id="KW-1185">Reference proteome</keyword>
<protein>
    <submittedName>
        <fullName evidence="1">Uncharacterized protein</fullName>
    </submittedName>
</protein>
<evidence type="ECO:0000313" key="1">
    <source>
        <dbReference type="EMBL" id="UTY39508.1"/>
    </source>
</evidence>
<dbReference type="EMBL" id="CP101620">
    <property type="protein sequence ID" value="UTY39508.1"/>
    <property type="molecule type" value="Genomic_DNA"/>
</dbReference>
<dbReference type="Gene3D" id="3.40.50.300">
    <property type="entry name" value="P-loop containing nucleotide triphosphate hydrolases"/>
    <property type="match status" value="1"/>
</dbReference>
<evidence type="ECO:0000313" key="2">
    <source>
        <dbReference type="Proteomes" id="UP001060112"/>
    </source>
</evidence>
<sequence length="764" mass="91269">MEKFKFVKRDTELSNIMYNLKSNKIILLDANNKSGLSHFLKKIWLDFCKDNETCFYIDGEENQNLSQQILYEVLSYANNTELEHKLKNYPKKNVILAIIKSLIYPLDLIPYIPNIGSTIVNFIDCIDETLDVDIEHVHDYKIEKAIFKLFSKLDNTIYFIIDNPEKLSRDSYNFLIKLYESFDVKIVLAFPNCNIDKKMEIISKNFSSNALNIKQLNDYFERPDNELIEALFVCYEKEYDKNLIDYFEKYNRNIHVIMAYLKGFKVNLDILSEEETHILKILIVLNTDININVLFKIYKKKNLKYSEIEYNEFNNYCDILIKHCFIKINSNNLIVLNKNLISEVLIEIPFIEKQIITTQIIDVIETSNQITIAQCEFAINHLSKDYSRRKEFIFKLIKLESFYECINSNYLDMIFSFNNLNELIKICSLYYNLHIFDAPYIKMQQYKKYQTNRAYKILFALITERLHIGRYATRLENIVKETENIDQKCLLLSTLFVAYLNTNSDDKKYSMLQNPKDPFYYKKFSKSSNYPYLLRNVSYYILNVNEGIKNYNYCLSQFKNRDPINYNRTISNYICYLMKNDKNKQCISILESKINEVEQILSFNDERYIYLNVNYGLYLMKYNKGNPEKYFKCITYASGTTETPYIYAQINLAIYTLKKNPIKALEIMDVIEYNVQKTSVIMTKQFYMINRCLIEYANGNYDYELIASIRKTPFRGDKKYVENLYIEYKKRFDNNIVYTNSDWNKLYCPGYLFYRYYDVNKLFI</sequence>
<reference evidence="1" key="1">
    <citation type="submission" date="2022-07" db="EMBL/GenBank/DDBJ databases">
        <title>Faecal culturing of patients with breast cancer.</title>
        <authorList>
            <person name="Teng N.M.Y."/>
            <person name="Kiu R."/>
            <person name="Evans R."/>
            <person name="Baker D.J."/>
            <person name="Zenner C."/>
            <person name="Robinson S.D."/>
            <person name="Hall L.J."/>
        </authorList>
    </citation>
    <scope>NUCLEOTIDE SEQUENCE</scope>
    <source>
        <strain evidence="1">LH1062</strain>
    </source>
</reference>
<organism evidence="1 2">
    <name type="scientific">Allocoprobacillus halotolerans</name>
    <dbReference type="NCBI Taxonomy" id="2944914"/>
    <lineage>
        <taxon>Bacteria</taxon>
        <taxon>Bacillati</taxon>
        <taxon>Bacillota</taxon>
        <taxon>Erysipelotrichia</taxon>
        <taxon>Erysipelotrichales</taxon>
        <taxon>Erysipelotrichaceae</taxon>
        <taxon>Allocoprobacillus</taxon>
    </lineage>
</organism>
<gene>
    <name evidence="1" type="ORF">NMU03_01345</name>
</gene>
<dbReference type="RefSeq" id="WP_290140632.1">
    <property type="nucleotide sequence ID" value="NZ_CP101620.1"/>
</dbReference>
<proteinExistence type="predicted"/>
<dbReference type="Proteomes" id="UP001060112">
    <property type="component" value="Chromosome"/>
</dbReference>
<dbReference type="InterPro" id="IPR027417">
    <property type="entry name" value="P-loop_NTPase"/>
</dbReference>
<name>A0ABY5I635_9FIRM</name>
<accession>A0ABY5I635</accession>